<proteinExistence type="predicted"/>
<dbReference type="EMBL" id="GL380162">
    <property type="protein sequence ID" value="EGT48803.1"/>
    <property type="molecule type" value="Genomic_DNA"/>
</dbReference>
<dbReference type="HOGENOM" id="CLU_1590492_0_0_1"/>
<feature type="region of interest" description="Disordered" evidence="1">
    <location>
        <begin position="73"/>
        <end position="168"/>
    </location>
</feature>
<protein>
    <submittedName>
        <fullName evidence="2">Uncharacterized protein</fullName>
    </submittedName>
</protein>
<organism evidence="3">
    <name type="scientific">Caenorhabditis brenneri</name>
    <name type="common">Nematode worm</name>
    <dbReference type="NCBI Taxonomy" id="135651"/>
    <lineage>
        <taxon>Eukaryota</taxon>
        <taxon>Metazoa</taxon>
        <taxon>Ecdysozoa</taxon>
        <taxon>Nematoda</taxon>
        <taxon>Chromadorea</taxon>
        <taxon>Rhabditida</taxon>
        <taxon>Rhabditina</taxon>
        <taxon>Rhabditomorpha</taxon>
        <taxon>Rhabditoidea</taxon>
        <taxon>Rhabditidae</taxon>
        <taxon>Peloderinae</taxon>
        <taxon>Caenorhabditis</taxon>
    </lineage>
</organism>
<dbReference type="Proteomes" id="UP000008068">
    <property type="component" value="Unassembled WGS sequence"/>
</dbReference>
<dbReference type="InParanoid" id="G0PA09"/>
<feature type="non-terminal residue" evidence="2">
    <location>
        <position position="168"/>
    </location>
</feature>
<sequence>MEARNLTNLKAELLFLATEYDNHVEMASISIHGTRDSHNGVYKCENFAQHVEDGDFFQTARINFPFHRSIDLEEDVDPPIPSPDFMNEIRKEELIEAEGKREKKEEKKEEKKIEKKEKEEKKEDHKEHKKDMKKDWSKEDLQTKTVVEDKTETQRHTKPKARSWSGME</sequence>
<gene>
    <name evidence="2" type="ORF">CAEBREN_30290</name>
</gene>
<reference evidence="3" key="1">
    <citation type="submission" date="2011-07" db="EMBL/GenBank/DDBJ databases">
        <authorList>
            <consortium name="Caenorhabditis brenneri Sequencing and Analysis Consortium"/>
            <person name="Wilson R.K."/>
        </authorList>
    </citation>
    <scope>NUCLEOTIDE SEQUENCE [LARGE SCALE GENOMIC DNA]</scope>
    <source>
        <strain evidence="3">PB2801</strain>
    </source>
</reference>
<dbReference type="AlphaFoldDB" id="G0PA09"/>
<evidence type="ECO:0000313" key="3">
    <source>
        <dbReference type="Proteomes" id="UP000008068"/>
    </source>
</evidence>
<keyword evidence="3" id="KW-1185">Reference proteome</keyword>
<feature type="compositionally biased region" description="Basic and acidic residues" evidence="1">
    <location>
        <begin position="87"/>
        <end position="155"/>
    </location>
</feature>
<dbReference type="STRING" id="135651.G0PA09"/>
<name>G0PA09_CAEBE</name>
<evidence type="ECO:0000256" key="1">
    <source>
        <dbReference type="SAM" id="MobiDB-lite"/>
    </source>
</evidence>
<evidence type="ECO:0000313" key="2">
    <source>
        <dbReference type="EMBL" id="EGT48803.1"/>
    </source>
</evidence>
<accession>G0PA09</accession>